<evidence type="ECO:0000313" key="1">
    <source>
        <dbReference type="EMBL" id="CAJ18293.1"/>
    </source>
</evidence>
<reference evidence="1" key="1">
    <citation type="journal article" date="2005" name="Mol. Genet. Genomics">
        <title>UPR-independent dithiothreitol stress-induced genes in Aspergillus niger.</title>
        <authorList>
            <person name="MacKenzie D.A."/>
            <person name="Guillemette T."/>
            <person name="Al-Sheikh H."/>
            <person name="Watson A.J."/>
            <person name="Jeenes D.J."/>
            <person name="Wongwathanarat P."/>
            <person name="Dunn-Coleman N.S."/>
            <person name="van Peij N."/>
            <person name="Archer D.B."/>
        </authorList>
    </citation>
    <scope>NUCLEOTIDE SEQUENCE</scope>
</reference>
<name>Q3MSB1_ASPNG</name>
<proteinExistence type="evidence at transcript level"/>
<sequence length="97" mass="11288">ERKLHRHGACRSRLPHSRISGKHCSSGRHIESPCQAVYSQEPGRTRSRRRHHYHRCSWGCTSQGNTVFLTQFSHQRMNLIQLMGDYRSCMSRCGMSC</sequence>
<dbReference type="EMBL" id="AM050113">
    <property type="protein sequence ID" value="CAJ18293.1"/>
    <property type="molecule type" value="mRNA"/>
</dbReference>
<dbReference type="AlphaFoldDB" id="Q3MSB1"/>
<organism evidence="1">
    <name type="scientific">Aspergillus niger</name>
    <dbReference type="NCBI Taxonomy" id="5061"/>
    <lineage>
        <taxon>Eukaryota</taxon>
        <taxon>Fungi</taxon>
        <taxon>Dikarya</taxon>
        <taxon>Ascomycota</taxon>
        <taxon>Pezizomycotina</taxon>
        <taxon>Eurotiomycetes</taxon>
        <taxon>Eurotiomycetidae</taxon>
        <taxon>Eurotiales</taxon>
        <taxon>Aspergillaceae</taxon>
        <taxon>Aspergillus</taxon>
        <taxon>Aspergillus subgen. Circumdati</taxon>
    </lineage>
</organism>
<protein>
    <submittedName>
        <fullName evidence="1">Uncharacterized protein</fullName>
    </submittedName>
</protein>
<accession>Q3MSB1</accession>
<feature type="non-terminal residue" evidence="1">
    <location>
        <position position="1"/>
    </location>
</feature>